<evidence type="ECO:0000313" key="1">
    <source>
        <dbReference type="EMBL" id="KAF2633469.1"/>
    </source>
</evidence>
<reference evidence="1" key="1">
    <citation type="journal article" date="2020" name="Stud. Mycol.">
        <title>101 Dothideomycetes genomes: a test case for predicting lifestyles and emergence of pathogens.</title>
        <authorList>
            <person name="Haridas S."/>
            <person name="Albert R."/>
            <person name="Binder M."/>
            <person name="Bloem J."/>
            <person name="Labutti K."/>
            <person name="Salamov A."/>
            <person name="Andreopoulos B."/>
            <person name="Baker S."/>
            <person name="Barry K."/>
            <person name="Bills G."/>
            <person name="Bluhm B."/>
            <person name="Cannon C."/>
            <person name="Castanera R."/>
            <person name="Culley D."/>
            <person name="Daum C."/>
            <person name="Ezra D."/>
            <person name="Gonzalez J."/>
            <person name="Henrissat B."/>
            <person name="Kuo A."/>
            <person name="Liang C."/>
            <person name="Lipzen A."/>
            <person name="Lutzoni F."/>
            <person name="Magnuson J."/>
            <person name="Mondo S."/>
            <person name="Nolan M."/>
            <person name="Ohm R."/>
            <person name="Pangilinan J."/>
            <person name="Park H.-J."/>
            <person name="Ramirez L."/>
            <person name="Alfaro M."/>
            <person name="Sun H."/>
            <person name="Tritt A."/>
            <person name="Yoshinaga Y."/>
            <person name="Zwiers L.-H."/>
            <person name="Turgeon B."/>
            <person name="Goodwin S."/>
            <person name="Spatafora J."/>
            <person name="Crous P."/>
            <person name="Grigoriev I."/>
        </authorList>
    </citation>
    <scope>NUCLEOTIDE SEQUENCE</scope>
    <source>
        <strain evidence="1">CBS 525.71</strain>
    </source>
</reference>
<evidence type="ECO:0000313" key="2">
    <source>
        <dbReference type="Proteomes" id="UP000799754"/>
    </source>
</evidence>
<dbReference type="Proteomes" id="UP000799754">
    <property type="component" value="Unassembled WGS sequence"/>
</dbReference>
<sequence length="647" mass="74692">MDAMVSDSVTASPGEKQRSIKNPSRGSSPETTPQGHDACFITNLSTELVCLIIDFVPPESHLDFACTCKRIADCSSKVLKRHQEAYSKYRVASDISPITIPTLLRSAFGRADPLLAWHVRSIEIWYDRTSWLDWKPLNFDQCLHEEDMDVDSTLWKWQDDELLEYLEAIEGQFDAMLESGDEDIRLEAREQFEDGLDGILKMLLIAYCPRLQDVKFITHEHREKSTLGWLKRVIQGSILYGSHWPPGLCSIQEVAVGVESETWMTTRHTQNEDGHLDGSNKTMEIFSTLLRLPRLNSIYYNDLRRSGWDDSTDYESRTLMPLHSSTVKHIFLDDCSDMPHSFRFALPRAPSALETFTLRAGDSGDRMDDADALVQGLCSEQSASLHTLMFYGPYSYAQIHGYRCSVYRNEELEKADNLKTVAMDISDVELDCLYSTSGDVYKMTYKEQRKYFVKWFTETAFPGSIERLVFWGKAEEYFPTQCKGSFLDWLEDALIAVIQSHRRMEGWDEDDEEYDKLSDAYESFYGNLKAVYLEDVETEYKNTRHKNGEPRADKIYFQRLVEVGREAGIDIHTLTNRVPAKHTHSFPTAPDKYNLRSGSWWERKGEIEDWVFNVYKGRRVPPGCRKCGKCETCLGQYSEELWRSLDR</sequence>
<keyword evidence="2" id="KW-1185">Reference proteome</keyword>
<gene>
    <name evidence="1" type="ORF">BU25DRAFT_453230</name>
</gene>
<dbReference type="EMBL" id="MU006701">
    <property type="protein sequence ID" value="KAF2633469.1"/>
    <property type="molecule type" value="Genomic_DNA"/>
</dbReference>
<name>A0ACB6SHG1_9PLEO</name>
<accession>A0ACB6SHG1</accession>
<protein>
    <submittedName>
        <fullName evidence="1">Uncharacterized protein</fullName>
    </submittedName>
</protein>
<organism evidence="1 2">
    <name type="scientific">Macroventuria anomochaeta</name>
    <dbReference type="NCBI Taxonomy" id="301207"/>
    <lineage>
        <taxon>Eukaryota</taxon>
        <taxon>Fungi</taxon>
        <taxon>Dikarya</taxon>
        <taxon>Ascomycota</taxon>
        <taxon>Pezizomycotina</taxon>
        <taxon>Dothideomycetes</taxon>
        <taxon>Pleosporomycetidae</taxon>
        <taxon>Pleosporales</taxon>
        <taxon>Pleosporineae</taxon>
        <taxon>Didymellaceae</taxon>
        <taxon>Macroventuria</taxon>
    </lineage>
</organism>
<comment type="caution">
    <text evidence="1">The sequence shown here is derived from an EMBL/GenBank/DDBJ whole genome shotgun (WGS) entry which is preliminary data.</text>
</comment>
<proteinExistence type="predicted"/>